<dbReference type="RefSeq" id="WP_302041775.1">
    <property type="nucleotide sequence ID" value="NZ_JAUKPO010000039.1"/>
</dbReference>
<dbReference type="InterPro" id="IPR035909">
    <property type="entry name" value="CheB_C"/>
</dbReference>
<evidence type="ECO:0000256" key="4">
    <source>
        <dbReference type="PROSITE-ProRule" id="PRU00050"/>
    </source>
</evidence>
<accession>A0ABT8RFW5</accession>
<reference evidence="6" key="1">
    <citation type="submission" date="2023-07" db="EMBL/GenBank/DDBJ databases">
        <title>The genome sequence of Rhodocytophaga aerolata KACC 12507.</title>
        <authorList>
            <person name="Zhang X."/>
        </authorList>
    </citation>
    <scope>NUCLEOTIDE SEQUENCE</scope>
    <source>
        <strain evidence="6">KACC 12507</strain>
    </source>
</reference>
<gene>
    <name evidence="6" type="ORF">Q0590_32170</name>
</gene>
<dbReference type="EMBL" id="JAUKPO010000039">
    <property type="protein sequence ID" value="MDO1450975.1"/>
    <property type="molecule type" value="Genomic_DNA"/>
</dbReference>
<dbReference type="Proteomes" id="UP001168528">
    <property type="component" value="Unassembled WGS sequence"/>
</dbReference>
<dbReference type="PANTHER" id="PTHR42872:SF6">
    <property type="entry name" value="PROTEIN-GLUTAMATE METHYLESTERASE_PROTEIN-GLUTAMINE GLUTAMINASE"/>
    <property type="match status" value="1"/>
</dbReference>
<dbReference type="CDD" id="cd16434">
    <property type="entry name" value="CheB-CheR_fusion"/>
    <property type="match status" value="1"/>
</dbReference>
<keyword evidence="1 4" id="KW-0378">Hydrolase</keyword>
<dbReference type="SUPFAM" id="SSF52738">
    <property type="entry name" value="Methylesterase CheB, C-terminal domain"/>
    <property type="match status" value="1"/>
</dbReference>
<feature type="domain" description="CheB-type methylesterase" evidence="5">
    <location>
        <begin position="3"/>
        <end position="192"/>
    </location>
</feature>
<dbReference type="Pfam" id="PF01339">
    <property type="entry name" value="CheB_methylest"/>
    <property type="match status" value="1"/>
</dbReference>
<name>A0ABT8RFW5_9BACT</name>
<comment type="catalytic activity">
    <reaction evidence="3">
        <text>[protein]-L-glutamate 5-O-methyl ester + H2O = L-glutamyl-[protein] + methanol + H(+)</text>
        <dbReference type="Rhea" id="RHEA:23236"/>
        <dbReference type="Rhea" id="RHEA-COMP:10208"/>
        <dbReference type="Rhea" id="RHEA-COMP:10311"/>
        <dbReference type="ChEBI" id="CHEBI:15377"/>
        <dbReference type="ChEBI" id="CHEBI:15378"/>
        <dbReference type="ChEBI" id="CHEBI:17790"/>
        <dbReference type="ChEBI" id="CHEBI:29973"/>
        <dbReference type="ChEBI" id="CHEBI:82795"/>
        <dbReference type="EC" id="3.1.1.61"/>
    </reaction>
</comment>
<proteinExistence type="predicted"/>
<evidence type="ECO:0000256" key="2">
    <source>
        <dbReference type="ARBA" id="ARBA00039140"/>
    </source>
</evidence>
<evidence type="ECO:0000313" key="6">
    <source>
        <dbReference type="EMBL" id="MDO1450975.1"/>
    </source>
</evidence>
<dbReference type="Gene3D" id="3.40.50.180">
    <property type="entry name" value="Methylesterase CheB, C-terminal domain"/>
    <property type="match status" value="1"/>
</dbReference>
<evidence type="ECO:0000313" key="7">
    <source>
        <dbReference type="Proteomes" id="UP001168528"/>
    </source>
</evidence>
<protein>
    <recommendedName>
        <fullName evidence="2">protein-glutamate methylesterase</fullName>
        <ecNumber evidence="2">3.1.1.61</ecNumber>
    </recommendedName>
</protein>
<evidence type="ECO:0000256" key="1">
    <source>
        <dbReference type="ARBA" id="ARBA00022801"/>
    </source>
</evidence>
<dbReference type="EC" id="3.1.1.61" evidence="2"/>
<evidence type="ECO:0000259" key="5">
    <source>
        <dbReference type="PROSITE" id="PS50122"/>
    </source>
</evidence>
<comment type="caution">
    <text evidence="6">The sequence shown here is derived from an EMBL/GenBank/DDBJ whole genome shotgun (WGS) entry which is preliminary data.</text>
</comment>
<sequence length="200" mass="21678">MVQLDHFYIVAIGQSAGGLPALKELLESLSNSDHASFVLIAHLPIGSNSRLDVLLQSSTSLRVQWIRQGDSPQANCLHLLPPGYEVTLEGGKFHLQLREQDDRINRSIDHFFISLARDVKHRAIGVILSGTGSDGLQGVQEIENHGGLVLVQHPITAQFKGMPAEVVSKDHPDFVASPEGIGKALSCHLQIPPYMPAEGS</sequence>
<keyword evidence="4" id="KW-0145">Chemotaxis</keyword>
<keyword evidence="7" id="KW-1185">Reference proteome</keyword>
<organism evidence="6 7">
    <name type="scientific">Rhodocytophaga aerolata</name>
    <dbReference type="NCBI Taxonomy" id="455078"/>
    <lineage>
        <taxon>Bacteria</taxon>
        <taxon>Pseudomonadati</taxon>
        <taxon>Bacteroidota</taxon>
        <taxon>Cytophagia</taxon>
        <taxon>Cytophagales</taxon>
        <taxon>Rhodocytophagaceae</taxon>
        <taxon>Rhodocytophaga</taxon>
    </lineage>
</organism>
<evidence type="ECO:0000256" key="3">
    <source>
        <dbReference type="ARBA" id="ARBA00048267"/>
    </source>
</evidence>
<feature type="active site" evidence="4">
    <location>
        <position position="15"/>
    </location>
</feature>
<dbReference type="PROSITE" id="PS50122">
    <property type="entry name" value="CHEB"/>
    <property type="match status" value="1"/>
</dbReference>
<dbReference type="InterPro" id="IPR000673">
    <property type="entry name" value="Sig_transdc_resp-reg_Me-estase"/>
</dbReference>
<feature type="active site" evidence="4">
    <location>
        <position position="42"/>
    </location>
</feature>
<feature type="active site" evidence="4">
    <location>
        <position position="134"/>
    </location>
</feature>
<dbReference type="PANTHER" id="PTHR42872">
    <property type="entry name" value="PROTEIN-GLUTAMATE METHYLESTERASE/PROTEIN-GLUTAMINE GLUTAMINASE"/>
    <property type="match status" value="1"/>
</dbReference>